<protein>
    <submittedName>
        <fullName evidence="2">Uncharacterized protein</fullName>
    </submittedName>
</protein>
<dbReference type="OrthoDB" id="2104739at2759"/>
<organism evidence="2 3">
    <name type="scientific">Pycnoporus cinnabarinus</name>
    <name type="common">Cinnabar-red polypore</name>
    <name type="synonym">Trametes cinnabarina</name>
    <dbReference type="NCBI Taxonomy" id="5643"/>
    <lineage>
        <taxon>Eukaryota</taxon>
        <taxon>Fungi</taxon>
        <taxon>Dikarya</taxon>
        <taxon>Basidiomycota</taxon>
        <taxon>Agaricomycotina</taxon>
        <taxon>Agaricomycetes</taxon>
        <taxon>Polyporales</taxon>
        <taxon>Polyporaceae</taxon>
        <taxon>Trametes</taxon>
    </lineage>
</organism>
<comment type="caution">
    <text evidence="2">The sequence shown here is derived from an EMBL/GenBank/DDBJ whole genome shotgun (WGS) entry which is preliminary data.</text>
</comment>
<keyword evidence="3" id="KW-1185">Reference proteome</keyword>
<dbReference type="Proteomes" id="UP000029665">
    <property type="component" value="Unassembled WGS sequence"/>
</dbReference>
<gene>
    <name evidence="2" type="ORF">BN946_scf184847.g20</name>
</gene>
<sequence length="156" mass="17215">MILPFGIVLANISRIIAARVLGRALIYALNDTARDALVRDITACNEDFELGGLCPPLCLRAHPRLHVNLTTKRLPSLTPIPMQTLLRDNYRCVFTGKVDFGCLKDGQVNDENATPDVMLHISSVNRYQRPSPKPHGVHMFILDTSSLTPSLVVPMG</sequence>
<feature type="chain" id="PRO_5001592272" evidence="1">
    <location>
        <begin position="18"/>
        <end position="156"/>
    </location>
</feature>
<dbReference type="EMBL" id="CCBP010000208">
    <property type="protein sequence ID" value="CDO74712.1"/>
    <property type="molecule type" value="Genomic_DNA"/>
</dbReference>
<dbReference type="HOGENOM" id="CLU_1687582_0_0_1"/>
<proteinExistence type="predicted"/>
<accession>A0A060SJN8</accession>
<evidence type="ECO:0000256" key="1">
    <source>
        <dbReference type="SAM" id="SignalP"/>
    </source>
</evidence>
<reference evidence="2" key="1">
    <citation type="submission" date="2014-01" db="EMBL/GenBank/DDBJ databases">
        <title>The genome of the white-rot fungus Pycnoporus cinnabarinus: a basidiomycete model with a versatile arsenal for lignocellulosic biomass breakdown.</title>
        <authorList>
            <person name="Levasseur A."/>
            <person name="Lomascolo A."/>
            <person name="Ruiz-Duenas F.J."/>
            <person name="Uzan E."/>
            <person name="Piumi F."/>
            <person name="Kues U."/>
            <person name="Ram A.F.J."/>
            <person name="Murat C."/>
            <person name="Haon M."/>
            <person name="Benoit I."/>
            <person name="Arfi Y."/>
            <person name="Chevret D."/>
            <person name="Drula E."/>
            <person name="Kwon M.J."/>
            <person name="Gouret P."/>
            <person name="Lesage-Meessen L."/>
            <person name="Lombard V."/>
            <person name="Mariette J."/>
            <person name="Noirot C."/>
            <person name="Park J."/>
            <person name="Patyshakuliyeva A."/>
            <person name="Wieneger R.A.B."/>
            <person name="Wosten H.A.B."/>
            <person name="Martin F."/>
            <person name="Coutinho P.M."/>
            <person name="de Vries R."/>
            <person name="Martinez A.T."/>
            <person name="Klopp C."/>
            <person name="Pontarotti P."/>
            <person name="Henrissat B."/>
            <person name="Record E."/>
        </authorList>
    </citation>
    <scope>NUCLEOTIDE SEQUENCE [LARGE SCALE GENOMIC DNA]</scope>
    <source>
        <strain evidence="2">BRFM137</strain>
    </source>
</reference>
<dbReference type="AlphaFoldDB" id="A0A060SJN8"/>
<keyword evidence="1" id="KW-0732">Signal</keyword>
<name>A0A060SJN8_PYCCI</name>
<evidence type="ECO:0000313" key="2">
    <source>
        <dbReference type="EMBL" id="CDO74712.1"/>
    </source>
</evidence>
<feature type="signal peptide" evidence="1">
    <location>
        <begin position="1"/>
        <end position="17"/>
    </location>
</feature>
<evidence type="ECO:0000313" key="3">
    <source>
        <dbReference type="Proteomes" id="UP000029665"/>
    </source>
</evidence>